<keyword evidence="1 4" id="KW-0378">Hydrolase</keyword>
<dbReference type="InterPro" id="IPR050272">
    <property type="entry name" value="Isochorismatase-like_hydrls"/>
</dbReference>
<gene>
    <name evidence="4" type="ORF">V5F30_19225</name>
</gene>
<dbReference type="RefSeq" id="WP_394007422.1">
    <property type="nucleotide sequence ID" value="NZ_JBAFUR010000006.1"/>
</dbReference>
<evidence type="ECO:0000256" key="2">
    <source>
        <dbReference type="SAM" id="MobiDB-lite"/>
    </source>
</evidence>
<keyword evidence="5" id="KW-1185">Reference proteome</keyword>
<dbReference type="GO" id="GO:0016787">
    <property type="term" value="F:hydrolase activity"/>
    <property type="evidence" value="ECO:0007669"/>
    <property type="project" value="UniProtKB-KW"/>
</dbReference>
<dbReference type="Gene3D" id="3.40.50.850">
    <property type="entry name" value="Isochorismatase-like"/>
    <property type="match status" value="1"/>
</dbReference>
<sequence>MSASDQPPLKRPPLRFARPVPTPRPVTIPGAPQPAEIDLARSALVIVDMQNDFLEPDGWFPRFGVDPSPLLAIVPTLQALAAATRAAGLPVIFVNWGVRADRAELSAPLLAKASGAGTRPVYADPSVEGRGRILVEGDWGAATIDALAPEPGDLVVHKHRLSGFHDNELDSILRNRGIDTLLFSGVNIDRCVFSTLCDASFRGYGCLLVEDACATVSPAYVSEAILFLVRQLYGVTLSSGDLLAVLRDQPQQ</sequence>
<dbReference type="PANTHER" id="PTHR43540">
    <property type="entry name" value="PEROXYUREIDOACRYLATE/UREIDOACRYLATE AMIDOHYDROLASE-RELATED"/>
    <property type="match status" value="1"/>
</dbReference>
<dbReference type="PANTHER" id="PTHR43540:SF9">
    <property type="entry name" value="FAMILY HYDROLASE, PUTATIVE (AFU_ORTHOLOGUE AFUA_2G08700)-RELATED"/>
    <property type="match status" value="1"/>
</dbReference>
<evidence type="ECO:0000256" key="1">
    <source>
        <dbReference type="ARBA" id="ARBA00022801"/>
    </source>
</evidence>
<accession>A0ABW6ZMT5</accession>
<dbReference type="Proteomes" id="UP001604043">
    <property type="component" value="Unassembled WGS sequence"/>
</dbReference>
<evidence type="ECO:0000313" key="4">
    <source>
        <dbReference type="EMBL" id="MFG1254353.1"/>
    </source>
</evidence>
<dbReference type="SUPFAM" id="SSF52499">
    <property type="entry name" value="Isochorismatase-like hydrolases"/>
    <property type="match status" value="1"/>
</dbReference>
<dbReference type="EMBL" id="JBAFUR010000006">
    <property type="protein sequence ID" value="MFG1254353.1"/>
    <property type="molecule type" value="Genomic_DNA"/>
</dbReference>
<dbReference type="InterPro" id="IPR000868">
    <property type="entry name" value="Isochorismatase-like_dom"/>
</dbReference>
<evidence type="ECO:0000313" key="5">
    <source>
        <dbReference type="Proteomes" id="UP001604043"/>
    </source>
</evidence>
<evidence type="ECO:0000259" key="3">
    <source>
        <dbReference type="Pfam" id="PF00857"/>
    </source>
</evidence>
<protein>
    <submittedName>
        <fullName evidence="4">Cysteine hydrolase family protein</fullName>
    </submittedName>
</protein>
<comment type="caution">
    <text evidence="4">The sequence shown here is derived from an EMBL/GenBank/DDBJ whole genome shotgun (WGS) entry which is preliminary data.</text>
</comment>
<feature type="region of interest" description="Disordered" evidence="2">
    <location>
        <begin position="1"/>
        <end position="32"/>
    </location>
</feature>
<feature type="domain" description="Isochorismatase-like" evidence="3">
    <location>
        <begin position="42"/>
        <end position="236"/>
    </location>
</feature>
<reference evidence="4 5" key="1">
    <citation type="submission" date="2024-02" db="EMBL/GenBank/DDBJ databases">
        <title>Expansion and revision of Xanthobacter and proposal of Roseixanthobacter gen. nov.</title>
        <authorList>
            <person name="Soltysiak M.P.M."/>
            <person name="Jalihal A."/>
            <person name="Ory A."/>
            <person name="Chrisophersen C."/>
            <person name="Lee A.D."/>
            <person name="Boulton J."/>
            <person name="Springer M."/>
        </authorList>
    </citation>
    <scope>NUCLEOTIDE SEQUENCE [LARGE SCALE GENOMIC DNA]</scope>
    <source>
        <strain evidence="4 5">CB5</strain>
    </source>
</reference>
<dbReference type="InterPro" id="IPR036380">
    <property type="entry name" value="Isochorismatase-like_sf"/>
</dbReference>
<dbReference type="Pfam" id="PF00857">
    <property type="entry name" value="Isochorismatase"/>
    <property type="match status" value="1"/>
</dbReference>
<dbReference type="CDD" id="cd00431">
    <property type="entry name" value="cysteine_hydrolases"/>
    <property type="match status" value="1"/>
</dbReference>
<proteinExistence type="predicted"/>
<organism evidence="4 5">
    <name type="scientific">Xanthobacter aminoxidans</name>
    <dbReference type="NCBI Taxonomy" id="186280"/>
    <lineage>
        <taxon>Bacteria</taxon>
        <taxon>Pseudomonadati</taxon>
        <taxon>Pseudomonadota</taxon>
        <taxon>Alphaproteobacteria</taxon>
        <taxon>Hyphomicrobiales</taxon>
        <taxon>Xanthobacteraceae</taxon>
        <taxon>Xanthobacter</taxon>
    </lineage>
</organism>
<name>A0ABW6ZMT5_9HYPH</name>